<protein>
    <recommendedName>
        <fullName evidence="8">Phospho-2-dehydro-3-deoxyheptonate aldolase</fullName>
        <ecNumber evidence="8">2.5.1.54</ecNumber>
    </recommendedName>
</protein>
<organism evidence="10 11">
    <name type="scientific">Cronartium quercuum f. sp. fusiforme G11</name>
    <dbReference type="NCBI Taxonomy" id="708437"/>
    <lineage>
        <taxon>Eukaryota</taxon>
        <taxon>Fungi</taxon>
        <taxon>Dikarya</taxon>
        <taxon>Basidiomycota</taxon>
        <taxon>Pucciniomycotina</taxon>
        <taxon>Pucciniomycetes</taxon>
        <taxon>Pucciniales</taxon>
        <taxon>Coleosporiaceae</taxon>
        <taxon>Cronartium</taxon>
    </lineage>
</organism>
<evidence type="ECO:0000313" key="10">
    <source>
        <dbReference type="EMBL" id="KAG0147426.1"/>
    </source>
</evidence>
<keyword evidence="11" id="KW-1185">Reference proteome</keyword>
<dbReference type="InterPro" id="IPR013785">
    <property type="entry name" value="Aldolase_TIM"/>
</dbReference>
<evidence type="ECO:0000313" key="11">
    <source>
        <dbReference type="Proteomes" id="UP000886653"/>
    </source>
</evidence>
<dbReference type="InterPro" id="IPR006219">
    <property type="entry name" value="DAHP_synth_1"/>
</dbReference>
<dbReference type="AlphaFoldDB" id="A0A9P6TCJ3"/>
<comment type="catalytic activity">
    <reaction evidence="7 8">
        <text>D-erythrose 4-phosphate + phosphoenolpyruvate + H2O = 7-phospho-2-dehydro-3-deoxy-D-arabino-heptonate + phosphate</text>
        <dbReference type="Rhea" id="RHEA:14717"/>
        <dbReference type="ChEBI" id="CHEBI:15377"/>
        <dbReference type="ChEBI" id="CHEBI:16897"/>
        <dbReference type="ChEBI" id="CHEBI:43474"/>
        <dbReference type="ChEBI" id="CHEBI:58394"/>
        <dbReference type="ChEBI" id="CHEBI:58702"/>
        <dbReference type="EC" id="2.5.1.54"/>
    </reaction>
</comment>
<accession>A0A9P6TCJ3</accession>
<dbReference type="EMBL" id="MU167248">
    <property type="protein sequence ID" value="KAG0147426.1"/>
    <property type="molecule type" value="Genomic_DNA"/>
</dbReference>
<dbReference type="InterPro" id="IPR006218">
    <property type="entry name" value="DAHP1/KDSA"/>
</dbReference>
<evidence type="ECO:0000256" key="1">
    <source>
        <dbReference type="ARBA" id="ARBA00003726"/>
    </source>
</evidence>
<evidence type="ECO:0000256" key="4">
    <source>
        <dbReference type="ARBA" id="ARBA00022605"/>
    </source>
</evidence>
<comment type="caution">
    <text evidence="10">The sequence shown here is derived from an EMBL/GenBank/DDBJ whole genome shotgun (WGS) entry which is preliminary data.</text>
</comment>
<comment type="function">
    <text evidence="1">Stereospecific condensation of phosphoenolpyruvate (PEP) and D-erythrose-4-phosphate (E4P) giving rise to 3-deoxy-D-arabino-heptulosonate-7-phosphate (DAHP).</text>
</comment>
<evidence type="ECO:0000256" key="2">
    <source>
        <dbReference type="ARBA" id="ARBA00004688"/>
    </source>
</evidence>
<evidence type="ECO:0000256" key="3">
    <source>
        <dbReference type="ARBA" id="ARBA00007985"/>
    </source>
</evidence>
<sequence length="371" mass="39845">MSPPTTQPPSPGTIDYECADDIRIDGYDPLISPLLLRAEIPLSSSSQAVIGKARKACANVISGTDDRLLVVVGPCSIHDTDQAIEYAKLLLAEIPNLPDLVIVMRSYFEKPRTTVGWKGLINDPDLDGSCKINKGMRKARELLAELTDMGMPVGIELLDTISPQFLSDLISWGAIGARTTESQLHRELASGTSHPIGFKNSTDGGLKVAVDAMRAAACPHSFLGVNEQGLASIVKTLGNPDVHVILRGGAEPNYEAKFVRAAKEAISRARPGIHPAIMIDCSHANSQKDHRNQKKVVANICEQLISGDTSIVGVMIESHINEGRQDVPAEGPSGLKPGVSITDACVDFGTTVEMLKSLQAAVIERRRCDRM</sequence>
<reference evidence="10" key="1">
    <citation type="submission" date="2013-11" db="EMBL/GenBank/DDBJ databases">
        <title>Genome sequence of the fusiform rust pathogen reveals effectors for host alternation and coevolution with pine.</title>
        <authorList>
            <consortium name="DOE Joint Genome Institute"/>
            <person name="Smith K."/>
            <person name="Pendleton A."/>
            <person name="Kubisiak T."/>
            <person name="Anderson C."/>
            <person name="Salamov A."/>
            <person name="Aerts A."/>
            <person name="Riley R."/>
            <person name="Clum A."/>
            <person name="Lindquist E."/>
            <person name="Ence D."/>
            <person name="Campbell M."/>
            <person name="Kronenberg Z."/>
            <person name="Feau N."/>
            <person name="Dhillon B."/>
            <person name="Hamelin R."/>
            <person name="Burleigh J."/>
            <person name="Smith J."/>
            <person name="Yandell M."/>
            <person name="Nelson C."/>
            <person name="Grigoriev I."/>
            <person name="Davis J."/>
        </authorList>
    </citation>
    <scope>NUCLEOTIDE SEQUENCE</scope>
    <source>
        <strain evidence="10">G11</strain>
    </source>
</reference>
<evidence type="ECO:0000256" key="8">
    <source>
        <dbReference type="PIRNR" id="PIRNR001361"/>
    </source>
</evidence>
<dbReference type="PANTHER" id="PTHR21225">
    <property type="entry name" value="PHOSPHO-2-DEHYDRO-3-DEOXYHEPTONATE ALDOLASE DAHP SYNTHETASE"/>
    <property type="match status" value="1"/>
</dbReference>
<keyword evidence="5 8" id="KW-0808">Transferase</keyword>
<evidence type="ECO:0000256" key="6">
    <source>
        <dbReference type="ARBA" id="ARBA00023141"/>
    </source>
</evidence>
<dbReference type="GO" id="GO:0003849">
    <property type="term" value="F:3-deoxy-7-phosphoheptulonate synthase activity"/>
    <property type="evidence" value="ECO:0007669"/>
    <property type="project" value="UniProtKB-EC"/>
</dbReference>
<dbReference type="Proteomes" id="UP000886653">
    <property type="component" value="Unassembled WGS sequence"/>
</dbReference>
<dbReference type="GO" id="GO:0008652">
    <property type="term" value="P:amino acid biosynthetic process"/>
    <property type="evidence" value="ECO:0007669"/>
    <property type="project" value="UniProtKB-KW"/>
</dbReference>
<dbReference type="Gene3D" id="3.20.20.70">
    <property type="entry name" value="Aldolase class I"/>
    <property type="match status" value="1"/>
</dbReference>
<keyword evidence="4 8" id="KW-0028">Amino-acid biosynthesis</keyword>
<evidence type="ECO:0000259" key="9">
    <source>
        <dbReference type="Pfam" id="PF00793"/>
    </source>
</evidence>
<dbReference type="GO" id="GO:0009073">
    <property type="term" value="P:aromatic amino acid family biosynthetic process"/>
    <property type="evidence" value="ECO:0007669"/>
    <property type="project" value="UniProtKB-KW"/>
</dbReference>
<dbReference type="PANTHER" id="PTHR21225:SF12">
    <property type="entry name" value="PHOSPHO-2-DEHYDRO-3-DEOXYHEPTONATE ALDOLASE, TYROSINE-INHIBITED"/>
    <property type="match status" value="1"/>
</dbReference>
<dbReference type="NCBIfam" id="NF009395">
    <property type="entry name" value="PRK12755.1"/>
    <property type="match status" value="1"/>
</dbReference>
<dbReference type="NCBIfam" id="TIGR00034">
    <property type="entry name" value="aroFGH"/>
    <property type="match status" value="1"/>
</dbReference>
<name>A0A9P6TCJ3_9BASI</name>
<feature type="domain" description="DAHP synthetase I/KDSA" evidence="9">
    <location>
        <begin position="55"/>
        <end position="353"/>
    </location>
</feature>
<dbReference type="GO" id="GO:0005737">
    <property type="term" value="C:cytoplasm"/>
    <property type="evidence" value="ECO:0007669"/>
    <property type="project" value="TreeGrafter"/>
</dbReference>
<dbReference type="EC" id="2.5.1.54" evidence="8"/>
<dbReference type="PIRSF" id="PIRSF001361">
    <property type="entry name" value="DAHP_synthase"/>
    <property type="match status" value="1"/>
</dbReference>
<proteinExistence type="inferred from homology"/>
<comment type="similarity">
    <text evidence="3 8">Belongs to the class-I DAHP synthase family.</text>
</comment>
<evidence type="ECO:0000256" key="5">
    <source>
        <dbReference type="ARBA" id="ARBA00022679"/>
    </source>
</evidence>
<dbReference type="OrthoDB" id="4699125at2759"/>
<dbReference type="SUPFAM" id="SSF51569">
    <property type="entry name" value="Aldolase"/>
    <property type="match status" value="1"/>
</dbReference>
<comment type="pathway">
    <text evidence="2">Metabolic intermediate biosynthesis; chorismate biosynthesis; chorismate from D-erythrose 4-phosphate and phosphoenolpyruvate: step 1/7.</text>
</comment>
<evidence type="ECO:0000256" key="7">
    <source>
        <dbReference type="ARBA" id="ARBA00047508"/>
    </source>
</evidence>
<gene>
    <name evidence="10" type="ORF">CROQUDRAFT_656161</name>
</gene>
<dbReference type="FunFam" id="3.20.20.70:FF:000005">
    <property type="entry name" value="Phospho-2-dehydro-3-deoxyheptonate aldolase"/>
    <property type="match status" value="1"/>
</dbReference>
<keyword evidence="6 8" id="KW-0057">Aromatic amino acid biosynthesis</keyword>
<dbReference type="Pfam" id="PF00793">
    <property type="entry name" value="DAHP_synth_1"/>
    <property type="match status" value="1"/>
</dbReference>